<keyword evidence="5" id="KW-0547">Nucleotide-binding</keyword>
<keyword evidence="6" id="KW-0418">Kinase</keyword>
<accession>A0A5S5AJB1</accession>
<reference evidence="10 11" key="1">
    <citation type="submission" date="2019-07" db="EMBL/GenBank/DDBJ databases">
        <title>Genomic Encyclopedia of Type Strains, Phase I: the one thousand microbial genomes (KMG-I) project.</title>
        <authorList>
            <person name="Kyrpides N."/>
        </authorList>
    </citation>
    <scope>NUCLEOTIDE SEQUENCE [LARGE SCALE GENOMIC DNA]</scope>
    <source>
        <strain evidence="10 11">DSM 16647</strain>
    </source>
</reference>
<protein>
    <recommendedName>
        <fullName evidence="2">histidine kinase</fullName>
        <ecNumber evidence="2">2.7.13.3</ecNumber>
    </recommendedName>
</protein>
<keyword evidence="4" id="KW-0808">Transferase</keyword>
<dbReference type="SMART" id="SM00388">
    <property type="entry name" value="HisKA"/>
    <property type="match status" value="1"/>
</dbReference>
<keyword evidence="8" id="KW-0902">Two-component regulatory system</keyword>
<evidence type="ECO:0000256" key="3">
    <source>
        <dbReference type="ARBA" id="ARBA00022553"/>
    </source>
</evidence>
<dbReference type="PRINTS" id="PR00344">
    <property type="entry name" value="BCTRLSENSOR"/>
</dbReference>
<evidence type="ECO:0000313" key="11">
    <source>
        <dbReference type="Proteomes" id="UP000322294"/>
    </source>
</evidence>
<dbReference type="Gene3D" id="3.30.565.10">
    <property type="entry name" value="Histidine kinase-like ATPase, C-terminal domain"/>
    <property type="match status" value="1"/>
</dbReference>
<comment type="caution">
    <text evidence="10">The sequence shown here is derived from an EMBL/GenBank/DDBJ whole genome shotgun (WGS) entry which is preliminary data.</text>
</comment>
<dbReference type="AlphaFoldDB" id="A0A5S5AJB1"/>
<organism evidence="10 11">
    <name type="scientific">Thermosediminibacter litoriperuensis</name>
    <dbReference type="NCBI Taxonomy" id="291989"/>
    <lineage>
        <taxon>Bacteria</taxon>
        <taxon>Bacillati</taxon>
        <taxon>Bacillota</taxon>
        <taxon>Clostridia</taxon>
        <taxon>Thermosediminibacterales</taxon>
        <taxon>Thermosediminibacteraceae</taxon>
        <taxon>Thermosediminibacter</taxon>
    </lineage>
</organism>
<dbReference type="GO" id="GO:0005524">
    <property type="term" value="F:ATP binding"/>
    <property type="evidence" value="ECO:0007669"/>
    <property type="project" value="UniProtKB-KW"/>
</dbReference>
<dbReference type="RefSeq" id="WP_148867826.1">
    <property type="nucleotide sequence ID" value="NZ_VNHO01000030.1"/>
</dbReference>
<gene>
    <name evidence="10" type="ORF">LZ11_02146</name>
</gene>
<evidence type="ECO:0000313" key="10">
    <source>
        <dbReference type="EMBL" id="TYP49772.1"/>
    </source>
</evidence>
<dbReference type="InterPro" id="IPR003661">
    <property type="entry name" value="HisK_dim/P_dom"/>
</dbReference>
<dbReference type="Pfam" id="PF02518">
    <property type="entry name" value="HATPase_c"/>
    <property type="match status" value="1"/>
</dbReference>
<keyword evidence="11" id="KW-1185">Reference proteome</keyword>
<evidence type="ECO:0000256" key="1">
    <source>
        <dbReference type="ARBA" id="ARBA00000085"/>
    </source>
</evidence>
<evidence type="ECO:0000259" key="9">
    <source>
        <dbReference type="PROSITE" id="PS50109"/>
    </source>
</evidence>
<sequence>MYYSPNYANSDLLRDQKIYEDLFTERSYSISEDLEVFIKEGSHRIVLENEREDDEAVFYTFNINTTVVKNRDGLVGVVISCEDENRSESVRGDLRERPSHLENLSVIGELAASAVHEIKNPLFSIRGFLQIIDNSFSEDDKRKEYTRIMISEIDRLEGLVRDLLMLAKTRIGSDESVTVCELIRDIAELYKNRMEMQNIKFSLRAEDESACILGNREQLEQVFINLIQNALEAMENGGNIEVVTSRKNEKVVIEVRDDGKGISPEAEKKIFSPFFTTKKNGTGLGLFLSKKIVEDHRGRIYFQSTEGKGTVFFLEFPVQNGEDRQAENPSE</sequence>
<dbReference type="PANTHER" id="PTHR43065">
    <property type="entry name" value="SENSOR HISTIDINE KINASE"/>
    <property type="match status" value="1"/>
</dbReference>
<dbReference type="Proteomes" id="UP000322294">
    <property type="component" value="Unassembled WGS sequence"/>
</dbReference>
<proteinExistence type="predicted"/>
<dbReference type="SUPFAM" id="SSF47384">
    <property type="entry name" value="Homodimeric domain of signal transducing histidine kinase"/>
    <property type="match status" value="1"/>
</dbReference>
<keyword evidence="7" id="KW-0067">ATP-binding</keyword>
<evidence type="ECO:0000256" key="8">
    <source>
        <dbReference type="ARBA" id="ARBA00023012"/>
    </source>
</evidence>
<dbReference type="InterPro" id="IPR004358">
    <property type="entry name" value="Sig_transdc_His_kin-like_C"/>
</dbReference>
<dbReference type="InterPro" id="IPR036890">
    <property type="entry name" value="HATPase_C_sf"/>
</dbReference>
<dbReference type="Gene3D" id="1.10.287.130">
    <property type="match status" value="1"/>
</dbReference>
<feature type="domain" description="Histidine kinase" evidence="9">
    <location>
        <begin position="113"/>
        <end position="320"/>
    </location>
</feature>
<name>A0A5S5AJB1_9FIRM</name>
<dbReference type="PANTHER" id="PTHR43065:SF10">
    <property type="entry name" value="PEROXIDE STRESS-ACTIVATED HISTIDINE KINASE MAK3"/>
    <property type="match status" value="1"/>
</dbReference>
<keyword evidence="3" id="KW-0597">Phosphoprotein</keyword>
<evidence type="ECO:0000256" key="4">
    <source>
        <dbReference type="ARBA" id="ARBA00022679"/>
    </source>
</evidence>
<dbReference type="InterPro" id="IPR005467">
    <property type="entry name" value="His_kinase_dom"/>
</dbReference>
<evidence type="ECO:0000256" key="2">
    <source>
        <dbReference type="ARBA" id="ARBA00012438"/>
    </source>
</evidence>
<evidence type="ECO:0000256" key="7">
    <source>
        <dbReference type="ARBA" id="ARBA00022840"/>
    </source>
</evidence>
<dbReference type="CDD" id="cd00082">
    <property type="entry name" value="HisKA"/>
    <property type="match status" value="1"/>
</dbReference>
<dbReference type="OrthoDB" id="9796330at2"/>
<dbReference type="SUPFAM" id="SSF55874">
    <property type="entry name" value="ATPase domain of HSP90 chaperone/DNA topoisomerase II/histidine kinase"/>
    <property type="match status" value="1"/>
</dbReference>
<dbReference type="EMBL" id="VNHO01000030">
    <property type="protein sequence ID" value="TYP49772.1"/>
    <property type="molecule type" value="Genomic_DNA"/>
</dbReference>
<evidence type="ECO:0000256" key="5">
    <source>
        <dbReference type="ARBA" id="ARBA00022741"/>
    </source>
</evidence>
<comment type="catalytic activity">
    <reaction evidence="1">
        <text>ATP + protein L-histidine = ADP + protein N-phospho-L-histidine.</text>
        <dbReference type="EC" id="2.7.13.3"/>
    </reaction>
</comment>
<dbReference type="PROSITE" id="PS50109">
    <property type="entry name" value="HIS_KIN"/>
    <property type="match status" value="1"/>
</dbReference>
<dbReference type="GO" id="GO:0000155">
    <property type="term" value="F:phosphorelay sensor kinase activity"/>
    <property type="evidence" value="ECO:0007669"/>
    <property type="project" value="InterPro"/>
</dbReference>
<evidence type="ECO:0000256" key="6">
    <source>
        <dbReference type="ARBA" id="ARBA00022777"/>
    </source>
</evidence>
<dbReference type="InterPro" id="IPR003594">
    <property type="entry name" value="HATPase_dom"/>
</dbReference>
<dbReference type="SMART" id="SM00387">
    <property type="entry name" value="HATPase_c"/>
    <property type="match status" value="1"/>
</dbReference>
<dbReference type="EC" id="2.7.13.3" evidence="2"/>
<dbReference type="Pfam" id="PF00512">
    <property type="entry name" value="HisKA"/>
    <property type="match status" value="1"/>
</dbReference>
<dbReference type="InterPro" id="IPR036097">
    <property type="entry name" value="HisK_dim/P_sf"/>
</dbReference>